<feature type="region of interest" description="Disordered" evidence="5">
    <location>
        <begin position="313"/>
        <end position="338"/>
    </location>
</feature>
<evidence type="ECO:0000256" key="3">
    <source>
        <dbReference type="ARBA" id="ARBA00022777"/>
    </source>
</evidence>
<feature type="domain" description="ATG1-like MIT" evidence="7">
    <location>
        <begin position="259"/>
        <end position="363"/>
    </location>
</feature>
<name>A0A9W8LW52_9FUNG</name>
<proteinExistence type="predicted"/>
<evidence type="ECO:0000256" key="4">
    <source>
        <dbReference type="ARBA" id="ARBA00022840"/>
    </source>
</evidence>
<dbReference type="AlphaFoldDB" id="A0A9W8LW52"/>
<dbReference type="InterPro" id="IPR048941">
    <property type="entry name" value="ATG1-like_MIT2"/>
</dbReference>
<evidence type="ECO:0000259" key="7">
    <source>
        <dbReference type="Pfam" id="PF21127"/>
    </source>
</evidence>
<keyword evidence="1 8" id="KW-0808">Transferase</keyword>
<dbReference type="Pfam" id="PF12063">
    <property type="entry name" value="ATG1-like_MIT1"/>
    <property type="match status" value="1"/>
</dbReference>
<keyword evidence="9" id="KW-1185">Reference proteome</keyword>
<sequence>MNVLADELESSPRTPMTFYPPRAGTIQHAPGVARQMSALARAVHNAVSSQYNISAEAADGPINSQAAAAADSPGNRRGPAVGQTAHGVFNPLDSELAETFESRHSQGTLQEDPTIRRMEGLAYKAMAMSFLADMKWRLLPRAPVVADPLANPENGFLNPGDITIEEAFVLYLRALSLLHRAMVDASRYWASLHPQEMAEPTAAAASSNQSSTQSTSGNVTVSSAFNSAVQWVRNKFNECLERAEMLKQLANGHELDDLTRVSVVQVLYEQALAISKVAAQRELRWIDPLDCDRAYQLAIWMLSAILETTGLSGSSPSASRQSNQHGAAYIGEPEEEVGDEDRTIVERFIASIVKRREALQTRLMQQVEM</sequence>
<gene>
    <name evidence="8" type="primary">ATG1_2</name>
    <name evidence="8" type="ORF">IWW36_005975</name>
</gene>
<feature type="region of interest" description="Disordered" evidence="5">
    <location>
        <begin position="1"/>
        <end position="22"/>
    </location>
</feature>
<accession>A0A9W8LW52</accession>
<dbReference type="EMBL" id="JANBUW010001850">
    <property type="protein sequence ID" value="KAJ2842257.1"/>
    <property type="molecule type" value="Genomic_DNA"/>
</dbReference>
<evidence type="ECO:0000259" key="6">
    <source>
        <dbReference type="Pfam" id="PF12063"/>
    </source>
</evidence>
<dbReference type="InterPro" id="IPR022708">
    <property type="entry name" value="Atg1-like_tMIT"/>
</dbReference>
<evidence type="ECO:0000313" key="8">
    <source>
        <dbReference type="EMBL" id="KAJ2842257.1"/>
    </source>
</evidence>
<keyword evidence="2" id="KW-0547">Nucleotide-binding</keyword>
<protein>
    <submittedName>
        <fullName evidence="8">Serine/threonine-protein kinase</fullName>
        <ecNumber evidence="8">2.7.11.1</ecNumber>
    </submittedName>
</protein>
<keyword evidence="4" id="KW-0067">ATP-binding</keyword>
<reference evidence="8" key="1">
    <citation type="submission" date="2022-07" db="EMBL/GenBank/DDBJ databases">
        <title>Phylogenomic reconstructions and comparative analyses of Kickxellomycotina fungi.</title>
        <authorList>
            <person name="Reynolds N.K."/>
            <person name="Stajich J.E."/>
            <person name="Barry K."/>
            <person name="Grigoriev I.V."/>
            <person name="Crous P."/>
            <person name="Smith M.E."/>
        </authorList>
    </citation>
    <scope>NUCLEOTIDE SEQUENCE</scope>
    <source>
        <strain evidence="8">NRRL 1566</strain>
    </source>
</reference>
<dbReference type="GO" id="GO:0004674">
    <property type="term" value="F:protein serine/threonine kinase activity"/>
    <property type="evidence" value="ECO:0007669"/>
    <property type="project" value="UniProtKB-EC"/>
</dbReference>
<evidence type="ECO:0000256" key="1">
    <source>
        <dbReference type="ARBA" id="ARBA00022679"/>
    </source>
</evidence>
<dbReference type="Proteomes" id="UP001139887">
    <property type="component" value="Unassembled WGS sequence"/>
</dbReference>
<dbReference type="GO" id="GO:0005524">
    <property type="term" value="F:ATP binding"/>
    <property type="evidence" value="ECO:0007669"/>
    <property type="project" value="UniProtKB-KW"/>
</dbReference>
<evidence type="ECO:0000256" key="5">
    <source>
        <dbReference type="SAM" id="MobiDB-lite"/>
    </source>
</evidence>
<feature type="domain" description="Serine/threonine-protein kinase Atg1-like tMIT" evidence="6">
    <location>
        <begin position="114"/>
        <end position="249"/>
    </location>
</feature>
<dbReference type="Pfam" id="PF21127">
    <property type="entry name" value="ATG1-like_MIT2"/>
    <property type="match status" value="1"/>
</dbReference>
<feature type="compositionally biased region" description="Polar residues" evidence="5">
    <location>
        <begin position="313"/>
        <end position="325"/>
    </location>
</feature>
<feature type="region of interest" description="Disordered" evidence="5">
    <location>
        <begin position="65"/>
        <end position="85"/>
    </location>
</feature>
<comment type="caution">
    <text evidence="8">The sequence shown here is derived from an EMBL/GenBank/DDBJ whole genome shotgun (WGS) entry which is preliminary data.</text>
</comment>
<organism evidence="8 9">
    <name type="scientific">Coemansia brasiliensis</name>
    <dbReference type="NCBI Taxonomy" id="2650707"/>
    <lineage>
        <taxon>Eukaryota</taxon>
        <taxon>Fungi</taxon>
        <taxon>Fungi incertae sedis</taxon>
        <taxon>Zoopagomycota</taxon>
        <taxon>Kickxellomycotina</taxon>
        <taxon>Kickxellomycetes</taxon>
        <taxon>Kickxellales</taxon>
        <taxon>Kickxellaceae</taxon>
        <taxon>Coemansia</taxon>
    </lineage>
</organism>
<dbReference type="OrthoDB" id="346907at2759"/>
<dbReference type="EC" id="2.7.11.1" evidence="8"/>
<keyword evidence="3 8" id="KW-0418">Kinase</keyword>
<evidence type="ECO:0000256" key="2">
    <source>
        <dbReference type="ARBA" id="ARBA00022741"/>
    </source>
</evidence>
<evidence type="ECO:0000313" key="9">
    <source>
        <dbReference type="Proteomes" id="UP001139887"/>
    </source>
</evidence>